<keyword evidence="2" id="KW-0489">Methyltransferase</keyword>
<keyword evidence="2" id="KW-0808">Transferase</keyword>
<reference evidence="2 3" key="1">
    <citation type="submission" date="2020-08" db="EMBL/GenBank/DDBJ databases">
        <title>Genome sequence of Sphingomonas daechungensis KACC 18115T.</title>
        <authorList>
            <person name="Hyun D.-W."/>
            <person name="Bae J.-W."/>
        </authorList>
    </citation>
    <scope>NUCLEOTIDE SEQUENCE [LARGE SCALE GENOMIC DNA]</scope>
    <source>
        <strain evidence="2 3">KACC 18115</strain>
    </source>
</reference>
<evidence type="ECO:0000313" key="2">
    <source>
        <dbReference type="EMBL" id="QNP43966.1"/>
    </source>
</evidence>
<keyword evidence="3" id="KW-1185">Reference proteome</keyword>
<dbReference type="InterPro" id="IPR041698">
    <property type="entry name" value="Methyltransf_25"/>
</dbReference>
<organism evidence="2 3">
    <name type="scientific">Sphingomonas daechungensis</name>
    <dbReference type="NCBI Taxonomy" id="1176646"/>
    <lineage>
        <taxon>Bacteria</taxon>
        <taxon>Pseudomonadati</taxon>
        <taxon>Pseudomonadota</taxon>
        <taxon>Alphaproteobacteria</taxon>
        <taxon>Sphingomonadales</taxon>
        <taxon>Sphingomonadaceae</taxon>
        <taxon>Sphingomonas</taxon>
    </lineage>
</organism>
<dbReference type="EMBL" id="CP060780">
    <property type="protein sequence ID" value="QNP43966.1"/>
    <property type="molecule type" value="Genomic_DNA"/>
</dbReference>
<proteinExistence type="predicted"/>
<feature type="domain" description="Methyltransferase" evidence="1">
    <location>
        <begin position="16"/>
        <end position="82"/>
    </location>
</feature>
<evidence type="ECO:0000313" key="3">
    <source>
        <dbReference type="Proteomes" id="UP000516134"/>
    </source>
</evidence>
<dbReference type="Proteomes" id="UP000516134">
    <property type="component" value="Chromosome"/>
</dbReference>
<dbReference type="SUPFAM" id="SSF53335">
    <property type="entry name" value="S-adenosyl-L-methionine-dependent methyltransferases"/>
    <property type="match status" value="1"/>
</dbReference>
<sequence length="102" mass="10999">MDSLLFGSGLEGLTLLDIGSSLGHFCLEALKHGAAGATGLETSPERIRHAREIARLMNLPAEYIEADFEDYVPSRNRSTSCSASTCFTISMSRSGRSGRSCR</sequence>
<dbReference type="RefSeq" id="WP_187715390.1">
    <property type="nucleotide sequence ID" value="NZ_CP060780.1"/>
</dbReference>
<gene>
    <name evidence="2" type="ORF">H9L15_05005</name>
</gene>
<dbReference type="CDD" id="cd02440">
    <property type="entry name" value="AdoMet_MTases"/>
    <property type="match status" value="1"/>
</dbReference>
<accession>A0ABX6T3C6</accession>
<dbReference type="GO" id="GO:0008168">
    <property type="term" value="F:methyltransferase activity"/>
    <property type="evidence" value="ECO:0007669"/>
    <property type="project" value="UniProtKB-KW"/>
</dbReference>
<protein>
    <submittedName>
        <fullName evidence="2">Class I SAM-dependent methyltransferase</fullName>
    </submittedName>
</protein>
<dbReference type="GO" id="GO:0032259">
    <property type="term" value="P:methylation"/>
    <property type="evidence" value="ECO:0007669"/>
    <property type="project" value="UniProtKB-KW"/>
</dbReference>
<name>A0ABX6T3C6_9SPHN</name>
<dbReference type="InterPro" id="IPR029063">
    <property type="entry name" value="SAM-dependent_MTases_sf"/>
</dbReference>
<dbReference type="Pfam" id="PF13649">
    <property type="entry name" value="Methyltransf_25"/>
    <property type="match status" value="1"/>
</dbReference>
<evidence type="ECO:0000259" key="1">
    <source>
        <dbReference type="Pfam" id="PF13649"/>
    </source>
</evidence>
<dbReference type="Gene3D" id="3.40.50.150">
    <property type="entry name" value="Vaccinia Virus protein VP39"/>
    <property type="match status" value="1"/>
</dbReference>